<accession>A0A291S6V3</accession>
<dbReference type="InterPro" id="IPR001680">
    <property type="entry name" value="WD40_rpt"/>
</dbReference>
<dbReference type="EMBL" id="MF432985">
    <property type="protein sequence ID" value="ATL75336.1"/>
    <property type="molecule type" value="Genomic_DNA"/>
</dbReference>
<dbReference type="GO" id="GO:0010997">
    <property type="term" value="F:anaphase-promoting complex binding"/>
    <property type="evidence" value="ECO:0007669"/>
    <property type="project" value="InterPro"/>
</dbReference>
<name>A0A291S6V3_9HYME</name>
<dbReference type="InterPro" id="IPR024977">
    <property type="entry name" value="Apc4-like_WD40_dom"/>
</dbReference>
<evidence type="ECO:0000256" key="3">
    <source>
        <dbReference type="PROSITE-ProRule" id="PRU00221"/>
    </source>
</evidence>
<dbReference type="InterPro" id="IPR033010">
    <property type="entry name" value="Cdc20/Fizzy"/>
</dbReference>
<evidence type="ECO:0000259" key="4">
    <source>
        <dbReference type="Pfam" id="PF12894"/>
    </source>
</evidence>
<dbReference type="AlphaFoldDB" id="A0A291S6V3"/>
<feature type="repeat" description="WD" evidence="3">
    <location>
        <begin position="350"/>
        <end position="381"/>
    </location>
</feature>
<dbReference type="GO" id="GO:1990757">
    <property type="term" value="F:ubiquitin ligase activator activity"/>
    <property type="evidence" value="ECO:0007669"/>
    <property type="project" value="TreeGrafter"/>
</dbReference>
<keyword evidence="2" id="KW-0677">Repeat</keyword>
<dbReference type="PANTHER" id="PTHR19918">
    <property type="entry name" value="CELL DIVISION CYCLE 20 CDC20 FIZZY -RELATED"/>
    <property type="match status" value="1"/>
</dbReference>
<keyword evidence="5" id="KW-0131">Cell cycle</keyword>
<keyword evidence="5" id="KW-0132">Cell division</keyword>
<evidence type="ECO:0000313" key="5">
    <source>
        <dbReference type="EMBL" id="ATL75336.1"/>
    </source>
</evidence>
<dbReference type="SMART" id="SM00320">
    <property type="entry name" value="WD40"/>
    <property type="match status" value="4"/>
</dbReference>
<dbReference type="Pfam" id="PF12894">
    <property type="entry name" value="ANAPC4_WD40"/>
    <property type="match status" value="1"/>
</dbReference>
<dbReference type="PROSITE" id="PS50294">
    <property type="entry name" value="WD_REPEATS_REGION"/>
    <property type="match status" value="1"/>
</dbReference>
<organism evidence="5">
    <name type="scientific">Diachasma muliebre</name>
    <dbReference type="NCBI Taxonomy" id="1309577"/>
    <lineage>
        <taxon>Eukaryota</taxon>
        <taxon>Metazoa</taxon>
        <taxon>Ecdysozoa</taxon>
        <taxon>Arthropoda</taxon>
        <taxon>Hexapoda</taxon>
        <taxon>Insecta</taxon>
        <taxon>Pterygota</taxon>
        <taxon>Neoptera</taxon>
        <taxon>Endopterygota</taxon>
        <taxon>Hymenoptera</taxon>
        <taxon>Apocrita</taxon>
        <taxon>Ichneumonoidea</taxon>
        <taxon>Braconidae</taxon>
        <taxon>Opiinae</taxon>
        <taxon>Diachasma</taxon>
    </lineage>
</organism>
<dbReference type="PANTHER" id="PTHR19918:SF52">
    <property type="entry name" value="PROTEIN CORTEX"/>
    <property type="match status" value="1"/>
</dbReference>
<protein>
    <submittedName>
        <fullName evidence="5">Cell division cycle 20-like protein</fullName>
    </submittedName>
</protein>
<dbReference type="Gene3D" id="2.130.10.10">
    <property type="entry name" value="YVTN repeat-like/Quinoprotein amine dehydrogenase"/>
    <property type="match status" value="1"/>
</dbReference>
<evidence type="ECO:0000256" key="1">
    <source>
        <dbReference type="ARBA" id="ARBA00022574"/>
    </source>
</evidence>
<dbReference type="InterPro" id="IPR015943">
    <property type="entry name" value="WD40/YVTN_repeat-like_dom_sf"/>
</dbReference>
<dbReference type="InterPro" id="IPR036322">
    <property type="entry name" value="WD40_repeat_dom_sf"/>
</dbReference>
<reference evidence="5" key="1">
    <citation type="journal article" date="2017" name="J. Hered.">
        <title>Retention of Core Meiotic Genes Across Diverse Hymenoptera.</title>
        <authorList>
            <person name="Tvedte E.S."/>
            <person name="Forbes A.A."/>
            <person name="Logsdon J.M.Jr."/>
        </authorList>
    </citation>
    <scope>NUCLEOTIDE SEQUENCE</scope>
    <source>
        <tissue evidence="5">Whole body</tissue>
    </source>
</reference>
<dbReference type="GO" id="GO:0005680">
    <property type="term" value="C:anaphase-promoting complex"/>
    <property type="evidence" value="ECO:0007669"/>
    <property type="project" value="TreeGrafter"/>
</dbReference>
<proteinExistence type="predicted"/>
<dbReference type="PROSITE" id="PS50082">
    <property type="entry name" value="WD_REPEATS_2"/>
    <property type="match status" value="1"/>
</dbReference>
<dbReference type="GO" id="GO:0051301">
    <property type="term" value="P:cell division"/>
    <property type="evidence" value="ECO:0007669"/>
    <property type="project" value="UniProtKB-KW"/>
</dbReference>
<dbReference type="GO" id="GO:0031145">
    <property type="term" value="P:anaphase-promoting complex-dependent catabolic process"/>
    <property type="evidence" value="ECO:0007669"/>
    <property type="project" value="TreeGrafter"/>
</dbReference>
<dbReference type="SUPFAM" id="SSF50978">
    <property type="entry name" value="WD40 repeat-like"/>
    <property type="match status" value="1"/>
</dbReference>
<evidence type="ECO:0000256" key="2">
    <source>
        <dbReference type="ARBA" id="ARBA00022737"/>
    </source>
</evidence>
<keyword evidence="1 3" id="KW-0853">WD repeat</keyword>
<gene>
    <name evidence="5" type="primary">CDC20</name>
    <name evidence="5" type="synonym">CORT</name>
</gene>
<feature type="domain" description="Anaphase-promoting complex subunit 4-like WD40" evidence="4">
    <location>
        <begin position="271"/>
        <end position="355"/>
    </location>
</feature>
<sequence length="564" mass="64773">MLSCNDCAKMLRRVLERQNERRRALQDEVIEGSSTPRRGSFIDLPRMRLMDKQAKAEPVPLYSLSSLPQKTYPIHSNNFYPKGNCQGQADRFIPNRRSQNFDFSKYCLMKKETQIEKDASSNNYVDVISQINSLESTWRKRLMIRAMQGLDVLSGVGNHRVLNISGNSRLKEMVIGRKDNRRRNSVVDEYEENIWKVKPRGRPLLGEHHHKIRIPNRSRPARGAIDWGSKNCIVAPVDINLHFFTMDESNPSHISISVESSFPGSRQVKCLKWNNAGDQVAMYSRSYTICVFDVPSSKILWSEECLCDDCDITCMNWSVDDEEIVVGCTSGKVSLFRTRESKGDRLIEHLPSHEGAVLNLAVSPNNRYLATSGIDKLVRIYLYPAMILYLEIGYYDATQAFAWHPWDSGTLCIGGGNGDGSLSLWDMQRQESIGYKRVAFLGHVKNMNWNKISGELVVQWYYWEGDKRFVTIPVLASWDRVVDVAQWSTRYGTHAFNVIWNPDHTKLGVQLSNALLIWDFFGYQESAWLSDTREKKKTAFFQHVKSALVKTNTRLLHRGGRIKR</sequence>
<dbReference type="GO" id="GO:1905786">
    <property type="term" value="P:positive regulation of anaphase-promoting complex-dependent catabolic process"/>
    <property type="evidence" value="ECO:0007669"/>
    <property type="project" value="TreeGrafter"/>
</dbReference>